<accession>A0A448WZI0</accession>
<dbReference type="EMBL" id="CAAALY010066316">
    <property type="protein sequence ID" value="VEL24175.1"/>
    <property type="molecule type" value="Genomic_DNA"/>
</dbReference>
<proteinExistence type="predicted"/>
<gene>
    <name evidence="1" type="ORF">PXEA_LOCUS17615</name>
</gene>
<comment type="caution">
    <text evidence="1">The sequence shown here is derived from an EMBL/GenBank/DDBJ whole genome shotgun (WGS) entry which is preliminary data.</text>
</comment>
<evidence type="ECO:0000313" key="1">
    <source>
        <dbReference type="EMBL" id="VEL24175.1"/>
    </source>
</evidence>
<evidence type="ECO:0000313" key="2">
    <source>
        <dbReference type="Proteomes" id="UP000784294"/>
    </source>
</evidence>
<dbReference type="Proteomes" id="UP000784294">
    <property type="component" value="Unassembled WGS sequence"/>
</dbReference>
<dbReference type="AlphaFoldDB" id="A0A448WZI0"/>
<sequence length="105" mass="11549">MGVELRFPNSVTNPTAAFGLANLPDGCARTRGALTPLEQSSRYSLLSDGSLNPLKRRVMGPDMVHTRDAAFSMFQDVVCLSSEFTYSFANLVKFVNSLSHFFTHS</sequence>
<name>A0A448WZI0_9PLAT</name>
<protein>
    <submittedName>
        <fullName evidence="1">Uncharacterized protein</fullName>
    </submittedName>
</protein>
<keyword evidence="2" id="KW-1185">Reference proteome</keyword>
<organism evidence="1 2">
    <name type="scientific">Protopolystoma xenopodis</name>
    <dbReference type="NCBI Taxonomy" id="117903"/>
    <lineage>
        <taxon>Eukaryota</taxon>
        <taxon>Metazoa</taxon>
        <taxon>Spiralia</taxon>
        <taxon>Lophotrochozoa</taxon>
        <taxon>Platyhelminthes</taxon>
        <taxon>Monogenea</taxon>
        <taxon>Polyopisthocotylea</taxon>
        <taxon>Polystomatidea</taxon>
        <taxon>Polystomatidae</taxon>
        <taxon>Protopolystoma</taxon>
    </lineage>
</organism>
<reference evidence="1" key="1">
    <citation type="submission" date="2018-11" db="EMBL/GenBank/DDBJ databases">
        <authorList>
            <consortium name="Pathogen Informatics"/>
        </authorList>
    </citation>
    <scope>NUCLEOTIDE SEQUENCE</scope>
</reference>